<gene>
    <name evidence="2" type="ORF">Poli38472_001510</name>
</gene>
<name>A0A8K1CTN6_PYTOL</name>
<accession>A0A8K1CTN6</accession>
<evidence type="ECO:0008006" key="4">
    <source>
        <dbReference type="Google" id="ProtNLM"/>
    </source>
</evidence>
<feature type="region of interest" description="Disordered" evidence="1">
    <location>
        <begin position="118"/>
        <end position="152"/>
    </location>
</feature>
<reference evidence="2" key="1">
    <citation type="submission" date="2019-03" db="EMBL/GenBank/DDBJ databases">
        <title>Long read genome sequence of the mycoparasitic Pythium oligandrum ATCC 38472 isolated from sugarbeet rhizosphere.</title>
        <authorList>
            <person name="Gaulin E."/>
        </authorList>
    </citation>
    <scope>NUCLEOTIDE SEQUENCE</scope>
    <source>
        <strain evidence="2">ATCC 38472_TT</strain>
    </source>
</reference>
<dbReference type="Pfam" id="PF08524">
    <property type="entry name" value="rRNA_processing"/>
    <property type="match status" value="1"/>
</dbReference>
<dbReference type="AlphaFoldDB" id="A0A8K1CTN6"/>
<feature type="compositionally biased region" description="Basic and acidic residues" evidence="1">
    <location>
        <begin position="118"/>
        <end position="136"/>
    </location>
</feature>
<feature type="compositionally biased region" description="Basic and acidic residues" evidence="1">
    <location>
        <begin position="49"/>
        <end position="67"/>
    </location>
</feature>
<organism evidence="2 3">
    <name type="scientific">Pythium oligandrum</name>
    <name type="common">Mycoparasitic fungus</name>
    <dbReference type="NCBI Taxonomy" id="41045"/>
    <lineage>
        <taxon>Eukaryota</taxon>
        <taxon>Sar</taxon>
        <taxon>Stramenopiles</taxon>
        <taxon>Oomycota</taxon>
        <taxon>Peronosporomycetes</taxon>
        <taxon>Pythiales</taxon>
        <taxon>Pythiaceae</taxon>
        <taxon>Pythium</taxon>
    </lineage>
</organism>
<sequence>MVRPDTKSAVNMKGSGLSLERFIQGKAQRTKSEAKSKKRAIIHKAQRKRQYEKVKKKEQQAGDKEQESGPTSFYDRFFSELKNEGDEKPSKKNRHMEVKPDPFFKAKKKAEVKKVEKERVVSEKRKRQEEIEQKVNDRKKRHVKLSVRTSTGQPLVRNHIKDILAKLEAEKKGN</sequence>
<evidence type="ECO:0000313" key="3">
    <source>
        <dbReference type="Proteomes" id="UP000794436"/>
    </source>
</evidence>
<feature type="compositionally biased region" description="Basic and acidic residues" evidence="1">
    <location>
        <begin position="77"/>
        <end position="102"/>
    </location>
</feature>
<dbReference type="Proteomes" id="UP000794436">
    <property type="component" value="Unassembled WGS sequence"/>
</dbReference>
<evidence type="ECO:0000313" key="2">
    <source>
        <dbReference type="EMBL" id="TMW69354.1"/>
    </source>
</evidence>
<keyword evidence="3" id="KW-1185">Reference proteome</keyword>
<protein>
    <recommendedName>
        <fullName evidence="4">rRNA-processing protein FYV7</fullName>
    </recommendedName>
</protein>
<feature type="compositionally biased region" description="Basic residues" evidence="1">
    <location>
        <begin position="36"/>
        <end position="48"/>
    </location>
</feature>
<dbReference type="InterPro" id="IPR013730">
    <property type="entry name" value="Fyv7/TAP26"/>
</dbReference>
<comment type="caution">
    <text evidence="2">The sequence shown here is derived from an EMBL/GenBank/DDBJ whole genome shotgun (WGS) entry which is preliminary data.</text>
</comment>
<dbReference type="EMBL" id="SPLM01000001">
    <property type="protein sequence ID" value="TMW69354.1"/>
    <property type="molecule type" value="Genomic_DNA"/>
</dbReference>
<proteinExistence type="predicted"/>
<dbReference type="OrthoDB" id="70556at2759"/>
<feature type="region of interest" description="Disordered" evidence="1">
    <location>
        <begin position="1"/>
        <end position="102"/>
    </location>
</feature>
<evidence type="ECO:0000256" key="1">
    <source>
        <dbReference type="SAM" id="MobiDB-lite"/>
    </source>
</evidence>